<evidence type="ECO:0000256" key="2">
    <source>
        <dbReference type="ARBA" id="ARBA00007647"/>
    </source>
</evidence>
<evidence type="ECO:0000256" key="6">
    <source>
        <dbReference type="ARBA" id="ARBA00022989"/>
    </source>
</evidence>
<evidence type="ECO:0000256" key="9">
    <source>
        <dbReference type="SAM" id="Phobius"/>
    </source>
</evidence>
<proteinExistence type="inferred from homology"/>
<dbReference type="EMBL" id="CAUEEQ010001649">
    <property type="protein sequence ID" value="CAJ0920470.1"/>
    <property type="molecule type" value="Genomic_DNA"/>
</dbReference>
<keyword evidence="7 9" id="KW-0472">Membrane</keyword>
<organism evidence="10 11">
    <name type="scientific">Ranitomeya imitator</name>
    <name type="common">mimic poison frog</name>
    <dbReference type="NCBI Taxonomy" id="111125"/>
    <lineage>
        <taxon>Eukaryota</taxon>
        <taxon>Metazoa</taxon>
        <taxon>Chordata</taxon>
        <taxon>Craniata</taxon>
        <taxon>Vertebrata</taxon>
        <taxon>Euteleostomi</taxon>
        <taxon>Amphibia</taxon>
        <taxon>Batrachia</taxon>
        <taxon>Anura</taxon>
        <taxon>Neobatrachia</taxon>
        <taxon>Hyloidea</taxon>
        <taxon>Dendrobatidae</taxon>
        <taxon>Dendrobatinae</taxon>
        <taxon>Ranitomeya</taxon>
    </lineage>
</organism>
<protein>
    <recommendedName>
        <fullName evidence="12">Glycosyltransferase family 92 protein</fullName>
    </recommendedName>
</protein>
<comment type="subcellular location">
    <subcellularLocation>
        <location evidence="1">Membrane</location>
        <topology evidence="1">Single-pass membrane protein</topology>
    </subcellularLocation>
</comment>
<dbReference type="Gene3D" id="3.30.420.10">
    <property type="entry name" value="Ribonuclease H-like superfamily/Ribonuclease H"/>
    <property type="match status" value="1"/>
</dbReference>
<feature type="compositionally biased region" description="Basic and acidic residues" evidence="8">
    <location>
        <begin position="669"/>
        <end position="680"/>
    </location>
</feature>
<evidence type="ECO:0000256" key="3">
    <source>
        <dbReference type="ARBA" id="ARBA00022676"/>
    </source>
</evidence>
<evidence type="ECO:0000256" key="8">
    <source>
        <dbReference type="SAM" id="MobiDB-lite"/>
    </source>
</evidence>
<keyword evidence="11" id="KW-1185">Reference proteome</keyword>
<dbReference type="Pfam" id="PF01697">
    <property type="entry name" value="Glyco_transf_92"/>
    <property type="match status" value="1"/>
</dbReference>
<sequence>MLKLVHVRVHLKFAIEPLDYPEEYWENVIWSVKTKVELFGGNKARHVWRRQNGALHPKNTIPTEKHGGGNIMLWGCFSAKRLGRLIHVHETMNGAMYPEILSANPLLSAKALKMKCGCVFDPKHTARAMKEWLCKKHMKVLEWPSQSQDLNRIENLWRELKFRVSQRQAQNITALEEMCMQEWAKIPPTFLVQDKLLDNFILRSAHDEKMSCSLKQKFIACNLLVLIFILLFYLLQPKDSKKRYVPNIAIGPLIPLQDNKTFIIAPYYDPRESNLIRILAIVHHTVKHIFCVFYCKQFSYVHLMAEIDIVRDGFGFPFETVNLLCKIPPDCDYNYISVYSNRTKDISQIPMFKISKDPIGSFSANFTVCISAFYGKFDNVLQVIQTIEMYKLLGASRVTIYNTSCGDNVEKVLKYYTQEGVVDVIPWPIDKYLKTSTKWKYDKGLDSEIGYYGQIASLNDCMYRNMFKSEYVLLNDIDEIIIPVKYWDWPTLMRNLQKQYPYTSVFRFENHAFPLKVQASEFNLWNNIPGDNILQHSYREHSDNLSIKPRKMIINPRNVIQTLIHSVAKTRGNSTNVSRRLAILFHCKKKRNKAILKKDWIKDDIILSHGSGAGVLCSALLRAEDSTAVCRRQKGQRPGACALQYFACPQQGRAKYACAGAVAEDQKRTSCNEDGRRRSGPETPIRPDQQRNRPWGKKSHLLNLTGHSCEVKTVSGDYLLKLINRMPRVCKAVIKAKGGYFEEPRI</sequence>
<reference evidence="10" key="1">
    <citation type="submission" date="2023-07" db="EMBL/GenBank/DDBJ databases">
        <authorList>
            <person name="Stuckert A."/>
        </authorList>
    </citation>
    <scope>NUCLEOTIDE SEQUENCE</scope>
</reference>
<dbReference type="InterPro" id="IPR036397">
    <property type="entry name" value="RNaseH_sf"/>
</dbReference>
<feature type="transmembrane region" description="Helical" evidence="9">
    <location>
        <begin position="218"/>
        <end position="235"/>
    </location>
</feature>
<evidence type="ECO:0008006" key="12">
    <source>
        <dbReference type="Google" id="ProtNLM"/>
    </source>
</evidence>
<keyword evidence="5 9" id="KW-0812">Transmembrane</keyword>
<keyword evidence="4" id="KW-0808">Transferase</keyword>
<keyword evidence="6 9" id="KW-1133">Transmembrane helix</keyword>
<evidence type="ECO:0000256" key="4">
    <source>
        <dbReference type="ARBA" id="ARBA00022679"/>
    </source>
</evidence>
<comment type="caution">
    <text evidence="10">The sequence shown here is derived from an EMBL/GenBank/DDBJ whole genome shotgun (WGS) entry which is preliminary data.</text>
</comment>
<evidence type="ECO:0000256" key="1">
    <source>
        <dbReference type="ARBA" id="ARBA00004167"/>
    </source>
</evidence>
<dbReference type="Proteomes" id="UP001176940">
    <property type="component" value="Unassembled WGS sequence"/>
</dbReference>
<dbReference type="PANTHER" id="PTHR21461:SF98">
    <property type="entry name" value="GLYCOSYLTRANSFERASE FAMILY 92 PROTEIN"/>
    <property type="match status" value="1"/>
</dbReference>
<name>A0ABN9KUP7_9NEOB</name>
<evidence type="ECO:0000256" key="5">
    <source>
        <dbReference type="ARBA" id="ARBA00022692"/>
    </source>
</evidence>
<evidence type="ECO:0000313" key="11">
    <source>
        <dbReference type="Proteomes" id="UP001176940"/>
    </source>
</evidence>
<evidence type="ECO:0000313" key="10">
    <source>
        <dbReference type="EMBL" id="CAJ0920470.1"/>
    </source>
</evidence>
<gene>
    <name evidence="10" type="ORF">RIMI_LOCUS1275525</name>
</gene>
<dbReference type="PANTHER" id="PTHR21461">
    <property type="entry name" value="GLYCOSYLTRANSFERASE FAMILY 92 PROTEIN"/>
    <property type="match status" value="1"/>
</dbReference>
<dbReference type="InterPro" id="IPR008166">
    <property type="entry name" value="Glyco_transf_92"/>
</dbReference>
<feature type="region of interest" description="Disordered" evidence="8">
    <location>
        <begin position="669"/>
        <end position="699"/>
    </location>
</feature>
<accession>A0ABN9KUP7</accession>
<comment type="similarity">
    <text evidence="2">Belongs to the glycosyltransferase 92 family.</text>
</comment>
<evidence type="ECO:0000256" key="7">
    <source>
        <dbReference type="ARBA" id="ARBA00023136"/>
    </source>
</evidence>
<keyword evidence="3" id="KW-0328">Glycosyltransferase</keyword>